<reference evidence="1" key="1">
    <citation type="submission" date="2022-04" db="EMBL/GenBank/DDBJ databases">
        <title>Genome of the entomopathogenic fungus Entomophthora muscae.</title>
        <authorList>
            <person name="Elya C."/>
            <person name="Lovett B.R."/>
            <person name="Lee E."/>
            <person name="Macias A.M."/>
            <person name="Hajek A.E."/>
            <person name="De Bivort B.L."/>
            <person name="Kasson M.T."/>
            <person name="De Fine Licht H.H."/>
            <person name="Stajich J.E."/>
        </authorList>
    </citation>
    <scope>NUCLEOTIDE SEQUENCE</scope>
    <source>
        <strain evidence="1">Berkeley</strain>
    </source>
</reference>
<sequence length="449" mass="50856">MLTGKPQLQDSNPDTLQAGSPQIFGLEPEQDLTSGNPLKLDESKSLTLTLPTLKVPVYSTNQRAGLTIEPKITWATTEKEIKKLPIKCRPPRDDQPHDPTRKFDYSQSEPANELTPAMNATKVWKNLVNSNTQAKEICKSLPMFYFIYSLPPAVLHLTSINPKELQTYHRTFIVHQELPTAQYISLSTLPNPVYLEFILENILIYNPEARTRETETVYREGNKITIPPLLLRDKYNYLPTYLVPMTPPLTPQPNCPQKSVAANEFTSTQIFGVIFYGTSKRTLGPPGKIVILYCKVSTNLVVGSPCRSHRPSAREFPRTSRRLDPYSPPLIEFDAAVNPKTYVKELTNCIIDIQATAYLIAYKVKSLELLPSNVSRAPLPEFQVSDLVLYYQNCTGGRAHKLNFLWVGPCEDTYKKGVEYTVKLLSSRRSFSWFYAKFLLQLSTPCDQS</sequence>
<protein>
    <submittedName>
        <fullName evidence="1">Uncharacterized protein</fullName>
    </submittedName>
</protein>
<evidence type="ECO:0000313" key="1">
    <source>
        <dbReference type="EMBL" id="KAJ9083267.1"/>
    </source>
</evidence>
<keyword evidence="2" id="KW-1185">Reference proteome</keyword>
<dbReference type="EMBL" id="QTSX02001058">
    <property type="protein sequence ID" value="KAJ9083267.1"/>
    <property type="molecule type" value="Genomic_DNA"/>
</dbReference>
<organism evidence="1 2">
    <name type="scientific">Entomophthora muscae</name>
    <dbReference type="NCBI Taxonomy" id="34485"/>
    <lineage>
        <taxon>Eukaryota</taxon>
        <taxon>Fungi</taxon>
        <taxon>Fungi incertae sedis</taxon>
        <taxon>Zoopagomycota</taxon>
        <taxon>Entomophthoromycotina</taxon>
        <taxon>Entomophthoromycetes</taxon>
        <taxon>Entomophthorales</taxon>
        <taxon>Entomophthoraceae</taxon>
        <taxon>Entomophthora</taxon>
    </lineage>
</organism>
<proteinExistence type="predicted"/>
<name>A0ACC2UA14_9FUNG</name>
<comment type="caution">
    <text evidence="1">The sequence shown here is derived from an EMBL/GenBank/DDBJ whole genome shotgun (WGS) entry which is preliminary data.</text>
</comment>
<dbReference type="Proteomes" id="UP001165960">
    <property type="component" value="Unassembled WGS sequence"/>
</dbReference>
<evidence type="ECO:0000313" key="2">
    <source>
        <dbReference type="Proteomes" id="UP001165960"/>
    </source>
</evidence>
<accession>A0ACC2UA14</accession>
<gene>
    <name evidence="1" type="ORF">DSO57_1036379</name>
</gene>